<keyword evidence="3" id="KW-0963">Cytoplasm</keyword>
<evidence type="ECO:0000256" key="10">
    <source>
        <dbReference type="PROSITE-ProRule" id="PRU00169"/>
    </source>
</evidence>
<keyword evidence="7" id="KW-0238">DNA-binding</keyword>
<evidence type="ECO:0000256" key="6">
    <source>
        <dbReference type="ARBA" id="ARBA00023015"/>
    </source>
</evidence>
<dbReference type="PANTHER" id="PTHR42713">
    <property type="entry name" value="HISTIDINE KINASE-RELATED"/>
    <property type="match status" value="1"/>
</dbReference>
<evidence type="ECO:0000256" key="1">
    <source>
        <dbReference type="ARBA" id="ARBA00004496"/>
    </source>
</evidence>
<dbReference type="Gene3D" id="1.10.10.60">
    <property type="entry name" value="Homeodomain-like"/>
    <property type="match status" value="2"/>
</dbReference>
<evidence type="ECO:0000256" key="2">
    <source>
        <dbReference type="ARBA" id="ARBA00018672"/>
    </source>
</evidence>
<feature type="domain" description="Response regulatory" evidence="12">
    <location>
        <begin position="3"/>
        <end position="120"/>
    </location>
</feature>
<dbReference type="AlphaFoldDB" id="A0A1W1X3N8"/>
<dbReference type="RefSeq" id="WP_084113775.1">
    <property type="nucleotide sequence ID" value="NZ_FWXH01000002.1"/>
</dbReference>
<keyword evidence="5" id="KW-0902">Two-component regulatory system</keyword>
<dbReference type="GO" id="GO:0005737">
    <property type="term" value="C:cytoplasm"/>
    <property type="evidence" value="ECO:0007669"/>
    <property type="project" value="UniProtKB-SubCell"/>
</dbReference>
<dbReference type="Proteomes" id="UP000192468">
    <property type="component" value="Unassembled WGS sequence"/>
</dbReference>
<evidence type="ECO:0000256" key="3">
    <source>
        <dbReference type="ARBA" id="ARBA00022490"/>
    </source>
</evidence>
<dbReference type="SMART" id="SM00448">
    <property type="entry name" value="REC"/>
    <property type="match status" value="1"/>
</dbReference>
<protein>
    <recommendedName>
        <fullName evidence="2">Stage 0 sporulation protein A homolog</fullName>
    </recommendedName>
</protein>
<dbReference type="GO" id="GO:0003700">
    <property type="term" value="F:DNA-binding transcription factor activity"/>
    <property type="evidence" value="ECO:0007669"/>
    <property type="project" value="InterPro"/>
</dbReference>
<evidence type="ECO:0000256" key="4">
    <source>
        <dbReference type="ARBA" id="ARBA00022553"/>
    </source>
</evidence>
<dbReference type="InterPro" id="IPR051552">
    <property type="entry name" value="HptR"/>
</dbReference>
<dbReference type="PROSITE" id="PS50110">
    <property type="entry name" value="RESPONSE_REGULATORY"/>
    <property type="match status" value="1"/>
</dbReference>
<proteinExistence type="predicted"/>
<dbReference type="InterPro" id="IPR001789">
    <property type="entry name" value="Sig_transdc_resp-reg_receiver"/>
</dbReference>
<reference evidence="13 14" key="1">
    <citation type="submission" date="2017-04" db="EMBL/GenBank/DDBJ databases">
        <authorList>
            <person name="Afonso C.L."/>
            <person name="Miller P.J."/>
            <person name="Scott M.A."/>
            <person name="Spackman E."/>
            <person name="Goraichik I."/>
            <person name="Dimitrov K.M."/>
            <person name="Suarez D.L."/>
            <person name="Swayne D.E."/>
        </authorList>
    </citation>
    <scope>NUCLEOTIDE SEQUENCE [LARGE SCALE GENOMIC DNA]</scope>
    <source>
        <strain evidence="13 14">DSM 12555</strain>
    </source>
</reference>
<evidence type="ECO:0000259" key="11">
    <source>
        <dbReference type="PROSITE" id="PS01124"/>
    </source>
</evidence>
<gene>
    <name evidence="13" type="ORF">SAMN02745134_00591</name>
</gene>
<dbReference type="CDD" id="cd17536">
    <property type="entry name" value="REC_YesN-like"/>
    <property type="match status" value="1"/>
</dbReference>
<dbReference type="EMBL" id="FWXH01000002">
    <property type="protein sequence ID" value="SMC18515.1"/>
    <property type="molecule type" value="Genomic_DNA"/>
</dbReference>
<dbReference type="Gene3D" id="3.40.50.2300">
    <property type="match status" value="1"/>
</dbReference>
<dbReference type="InterPro" id="IPR020449">
    <property type="entry name" value="Tscrpt_reg_AraC-type_HTH"/>
</dbReference>
<feature type="domain" description="HTH araC/xylS-type" evidence="11">
    <location>
        <begin position="433"/>
        <end position="531"/>
    </location>
</feature>
<keyword evidence="8" id="KW-0804">Transcription</keyword>
<sequence>MHSVMIVDDEPLIRIGLKKTVNWQQFGFNIACDCKNGEEALNMLSSHKIDFIVTDIKMHKMSGIELLKAIREMNLDIPVLLLSGYDDFKYAQEGIRLGAFDYILKPIEQEKFEKVLLKVNEKLFTMEKSINEFNKNKSISKEKVLYDLLRGKNLMIMDEIISKYELPLIKNKVQVAIVEINEIVINCEELIENNDLELLEKSVNSIIEYEMKKCGLGHYCVVDGEFGKKIIIAQTKLEVSETEFDNIFVVALDAILKSSNEQSSAVLNISIGKVYNQLYSMHKSYFNAKEALKYKYILGTNRLIHINQISQIRRDKFRYPLEKEKELITSIILVDDNSIEKLKELLKEISEMMNYDVFKINVTLTQVINNIYSNVLKKYNFIENVYDLTSILKIGFLGVETLEDIEKRLVENISELIKIIKEYNLNQSDNVVKKACEYVLNHVEEDITLTLISNKLNISKNYFCSIFKQQTGGNFNEYLTKAKIDRAKILLKKHEMKVYEICDMLGYKETVYFSKLFKRYTGLTPAEYKKI</sequence>
<evidence type="ECO:0000256" key="5">
    <source>
        <dbReference type="ARBA" id="ARBA00023012"/>
    </source>
</evidence>
<dbReference type="Pfam" id="PF00072">
    <property type="entry name" value="Response_reg"/>
    <property type="match status" value="1"/>
</dbReference>
<dbReference type="InterPro" id="IPR009057">
    <property type="entry name" value="Homeodomain-like_sf"/>
</dbReference>
<dbReference type="GO" id="GO:0000160">
    <property type="term" value="P:phosphorelay signal transduction system"/>
    <property type="evidence" value="ECO:0007669"/>
    <property type="project" value="UniProtKB-KW"/>
</dbReference>
<keyword evidence="6" id="KW-0805">Transcription regulation</keyword>
<dbReference type="PROSITE" id="PS01124">
    <property type="entry name" value="HTH_ARAC_FAMILY_2"/>
    <property type="match status" value="1"/>
</dbReference>
<dbReference type="OrthoDB" id="9794370at2"/>
<keyword evidence="14" id="KW-1185">Reference proteome</keyword>
<dbReference type="InterPro" id="IPR011006">
    <property type="entry name" value="CheY-like_superfamily"/>
</dbReference>
<evidence type="ECO:0000256" key="9">
    <source>
        <dbReference type="ARBA" id="ARBA00024867"/>
    </source>
</evidence>
<evidence type="ECO:0000313" key="13">
    <source>
        <dbReference type="EMBL" id="SMC18515.1"/>
    </source>
</evidence>
<dbReference type="SUPFAM" id="SSF52172">
    <property type="entry name" value="CheY-like"/>
    <property type="match status" value="1"/>
</dbReference>
<dbReference type="PROSITE" id="PS00041">
    <property type="entry name" value="HTH_ARAC_FAMILY_1"/>
    <property type="match status" value="1"/>
</dbReference>
<keyword evidence="4 10" id="KW-0597">Phosphoprotein</keyword>
<feature type="modified residue" description="4-aspartylphosphate" evidence="10">
    <location>
        <position position="55"/>
    </location>
</feature>
<dbReference type="InterPro" id="IPR018060">
    <property type="entry name" value="HTH_AraC"/>
</dbReference>
<evidence type="ECO:0000256" key="8">
    <source>
        <dbReference type="ARBA" id="ARBA00023163"/>
    </source>
</evidence>
<name>A0A1W1X3N8_9CLOT</name>
<organism evidence="13 14">
    <name type="scientific">Clostridium acidisoli DSM 12555</name>
    <dbReference type="NCBI Taxonomy" id="1121291"/>
    <lineage>
        <taxon>Bacteria</taxon>
        <taxon>Bacillati</taxon>
        <taxon>Bacillota</taxon>
        <taxon>Clostridia</taxon>
        <taxon>Eubacteriales</taxon>
        <taxon>Clostridiaceae</taxon>
        <taxon>Clostridium</taxon>
    </lineage>
</organism>
<evidence type="ECO:0000313" key="14">
    <source>
        <dbReference type="Proteomes" id="UP000192468"/>
    </source>
</evidence>
<dbReference type="SMART" id="SM00342">
    <property type="entry name" value="HTH_ARAC"/>
    <property type="match status" value="1"/>
</dbReference>
<dbReference type="GO" id="GO:0043565">
    <property type="term" value="F:sequence-specific DNA binding"/>
    <property type="evidence" value="ECO:0007669"/>
    <property type="project" value="InterPro"/>
</dbReference>
<dbReference type="Pfam" id="PF12833">
    <property type="entry name" value="HTH_18"/>
    <property type="match status" value="1"/>
</dbReference>
<comment type="subcellular location">
    <subcellularLocation>
        <location evidence="1">Cytoplasm</location>
    </subcellularLocation>
</comment>
<evidence type="ECO:0000256" key="7">
    <source>
        <dbReference type="ARBA" id="ARBA00023125"/>
    </source>
</evidence>
<dbReference type="SUPFAM" id="SSF46689">
    <property type="entry name" value="Homeodomain-like"/>
    <property type="match status" value="2"/>
</dbReference>
<comment type="function">
    <text evidence="9">May play the central regulatory role in sporulation. It may be an element of the effector pathway responsible for the activation of sporulation genes in response to nutritional stress. Spo0A may act in concert with spo0H (a sigma factor) to control the expression of some genes that are critical to the sporulation process.</text>
</comment>
<dbReference type="STRING" id="1121291.SAMN02745134_00591"/>
<dbReference type="PANTHER" id="PTHR42713:SF3">
    <property type="entry name" value="TRANSCRIPTIONAL REGULATORY PROTEIN HPTR"/>
    <property type="match status" value="1"/>
</dbReference>
<evidence type="ECO:0000259" key="12">
    <source>
        <dbReference type="PROSITE" id="PS50110"/>
    </source>
</evidence>
<dbReference type="PRINTS" id="PR00032">
    <property type="entry name" value="HTHARAC"/>
</dbReference>
<accession>A0A1W1X3N8</accession>
<dbReference type="InterPro" id="IPR018062">
    <property type="entry name" value="HTH_AraC-typ_CS"/>
</dbReference>